<comment type="caution">
    <text evidence="4">The sequence shown here is derived from an EMBL/GenBank/DDBJ whole genome shotgun (WGS) entry which is preliminary data.</text>
</comment>
<dbReference type="RefSeq" id="WP_186768604.1">
    <property type="nucleotide sequence ID" value="NZ_JACOMF010000001.1"/>
</dbReference>
<dbReference type="AlphaFoldDB" id="A0A9X0QV55"/>
<evidence type="ECO:0000313" key="5">
    <source>
        <dbReference type="Proteomes" id="UP000600101"/>
    </source>
</evidence>
<keyword evidence="5" id="KW-1185">Reference proteome</keyword>
<evidence type="ECO:0000256" key="1">
    <source>
        <dbReference type="SAM" id="MobiDB-lite"/>
    </source>
</evidence>
<dbReference type="PROSITE" id="PS51257">
    <property type="entry name" value="PROKAR_LIPOPROTEIN"/>
    <property type="match status" value="1"/>
</dbReference>
<feature type="domain" description="Glycine zipper" evidence="3">
    <location>
        <begin position="33"/>
        <end position="72"/>
    </location>
</feature>
<name>A0A9X0QV55_9PROT</name>
<feature type="chain" id="PRO_5040757987" description="Glycine zipper domain-containing protein" evidence="2">
    <location>
        <begin position="21"/>
        <end position="91"/>
    </location>
</feature>
<evidence type="ECO:0000256" key="2">
    <source>
        <dbReference type="SAM" id="SignalP"/>
    </source>
</evidence>
<evidence type="ECO:0000259" key="3">
    <source>
        <dbReference type="Pfam" id="PF13488"/>
    </source>
</evidence>
<protein>
    <recommendedName>
        <fullName evidence="3">Glycine zipper domain-containing protein</fullName>
    </recommendedName>
</protein>
<keyword evidence="2" id="KW-0732">Signal</keyword>
<dbReference type="EMBL" id="JACOMF010000001">
    <property type="protein sequence ID" value="MBC4013838.1"/>
    <property type="molecule type" value="Genomic_DNA"/>
</dbReference>
<sequence length="91" mass="8987">MTLGSMRFALLLLVALGVSACGNLSQTQQRTATGALGGAAVGGVLGSFAGDAGLGALLGAGAGGAGGYLYDQSQQSQRGYGPPPRGNRRYR</sequence>
<dbReference type="Pfam" id="PF13488">
    <property type="entry name" value="Gly-zipper_Omp"/>
    <property type="match status" value="1"/>
</dbReference>
<feature type="region of interest" description="Disordered" evidence="1">
    <location>
        <begin position="69"/>
        <end position="91"/>
    </location>
</feature>
<evidence type="ECO:0000313" key="4">
    <source>
        <dbReference type="EMBL" id="MBC4013838.1"/>
    </source>
</evidence>
<reference evidence="4" key="1">
    <citation type="submission" date="2020-08" db="EMBL/GenBank/DDBJ databases">
        <authorList>
            <person name="Hu Y."/>
            <person name="Nguyen S.V."/>
            <person name="Li F."/>
            <person name="Fanning S."/>
        </authorList>
    </citation>
    <scope>NUCLEOTIDE SEQUENCE</scope>
    <source>
        <strain evidence="4">SYSU D8009</strain>
    </source>
</reference>
<feature type="signal peptide" evidence="2">
    <location>
        <begin position="1"/>
        <end position="20"/>
    </location>
</feature>
<proteinExistence type="predicted"/>
<gene>
    <name evidence="4" type="ORF">H7965_00765</name>
</gene>
<dbReference type="Proteomes" id="UP000600101">
    <property type="component" value="Unassembled WGS sequence"/>
</dbReference>
<organism evidence="4 5">
    <name type="scientific">Siccirubricoccus deserti</name>
    <dbReference type="NCBI Taxonomy" id="2013562"/>
    <lineage>
        <taxon>Bacteria</taxon>
        <taxon>Pseudomonadati</taxon>
        <taxon>Pseudomonadota</taxon>
        <taxon>Alphaproteobacteria</taxon>
        <taxon>Acetobacterales</taxon>
        <taxon>Roseomonadaceae</taxon>
        <taxon>Siccirubricoccus</taxon>
    </lineage>
</organism>
<accession>A0A9X0QV55</accession>
<dbReference type="InterPro" id="IPR039567">
    <property type="entry name" value="Gly-zipper"/>
</dbReference>